<evidence type="ECO:0008006" key="4">
    <source>
        <dbReference type="Google" id="ProtNLM"/>
    </source>
</evidence>
<accession>A0A7W6MAW9</accession>
<name>A0A7W6MAW9_9RHOB</name>
<comment type="caution">
    <text evidence="2">The sequence shown here is derived from an EMBL/GenBank/DDBJ whole genome shotgun (WGS) entry which is preliminary data.</text>
</comment>
<keyword evidence="1" id="KW-0732">Signal</keyword>
<reference evidence="2 3" key="1">
    <citation type="submission" date="2020-08" db="EMBL/GenBank/DDBJ databases">
        <title>Genomic Encyclopedia of Type Strains, Phase IV (KMG-IV): sequencing the most valuable type-strain genomes for metagenomic binning, comparative biology and taxonomic classification.</title>
        <authorList>
            <person name="Goeker M."/>
        </authorList>
    </citation>
    <scope>NUCLEOTIDE SEQUENCE [LARGE SCALE GENOMIC DNA]</scope>
    <source>
        <strain evidence="2 3">DSM 101015</strain>
    </source>
</reference>
<feature type="chain" id="PRO_5031529102" description="Dihydrodipicolinate reductase" evidence="1">
    <location>
        <begin position="20"/>
        <end position="115"/>
    </location>
</feature>
<dbReference type="EMBL" id="JACIFU010000004">
    <property type="protein sequence ID" value="MBB4175501.1"/>
    <property type="molecule type" value="Genomic_DNA"/>
</dbReference>
<evidence type="ECO:0000313" key="3">
    <source>
        <dbReference type="Proteomes" id="UP000565745"/>
    </source>
</evidence>
<gene>
    <name evidence="2" type="ORF">GGR93_003294</name>
</gene>
<protein>
    <recommendedName>
        <fullName evidence="4">Dihydrodipicolinate reductase</fullName>
    </recommendedName>
</protein>
<dbReference type="RefSeq" id="WP_025056528.1">
    <property type="nucleotide sequence ID" value="NZ_JACIFU010000004.1"/>
</dbReference>
<evidence type="ECO:0000313" key="2">
    <source>
        <dbReference type="EMBL" id="MBB4175501.1"/>
    </source>
</evidence>
<sequence>MMRVGMMILLVLPAFQATADGVQWTALDGPAIASALTDTIIDYEDKWQDFRASGRTLYFSGHESWGYWEVRQDRYCSMWPPSDLWTCYDIQQSGKRLRFIDNSGDMTEGVFRVTN</sequence>
<keyword evidence="3" id="KW-1185">Reference proteome</keyword>
<dbReference type="Proteomes" id="UP000565745">
    <property type="component" value="Unassembled WGS sequence"/>
</dbReference>
<evidence type="ECO:0000256" key="1">
    <source>
        <dbReference type="SAM" id="SignalP"/>
    </source>
</evidence>
<dbReference type="AlphaFoldDB" id="A0A7W6MAW9"/>
<feature type="signal peptide" evidence="1">
    <location>
        <begin position="1"/>
        <end position="19"/>
    </location>
</feature>
<proteinExistence type="predicted"/>
<dbReference type="OrthoDB" id="7360198at2"/>
<organism evidence="2 3">
    <name type="scientific">Sulfitobacter noctilucicola</name>
    <dbReference type="NCBI Taxonomy" id="1342301"/>
    <lineage>
        <taxon>Bacteria</taxon>
        <taxon>Pseudomonadati</taxon>
        <taxon>Pseudomonadota</taxon>
        <taxon>Alphaproteobacteria</taxon>
        <taxon>Rhodobacterales</taxon>
        <taxon>Roseobacteraceae</taxon>
        <taxon>Sulfitobacter</taxon>
    </lineage>
</organism>